<proteinExistence type="inferred from homology"/>
<dbReference type="CDD" id="cd03784">
    <property type="entry name" value="GT1_Gtf-like"/>
    <property type="match status" value="1"/>
</dbReference>
<evidence type="ECO:0000313" key="5">
    <source>
        <dbReference type="Proteomes" id="UP001227230"/>
    </source>
</evidence>
<accession>A0ABY9DKJ5</accession>
<evidence type="ECO:0000313" key="4">
    <source>
        <dbReference type="EMBL" id="WKA08258.1"/>
    </source>
</evidence>
<keyword evidence="3" id="KW-0808">Transferase</keyword>
<evidence type="ECO:0008006" key="6">
    <source>
        <dbReference type="Google" id="ProtNLM"/>
    </source>
</evidence>
<dbReference type="PANTHER" id="PTHR48047">
    <property type="entry name" value="GLYCOSYLTRANSFERASE"/>
    <property type="match status" value="1"/>
</dbReference>
<dbReference type="Pfam" id="PF00201">
    <property type="entry name" value="UDPGT"/>
    <property type="match status" value="1"/>
</dbReference>
<sequence length="481" mass="52745">MTALDSGAGAHVLVFPFPSQGHMIPLLDLTHQLATRGLSITVLVTPQNLSLLNPLLSKHPSIRTLVLPFPPHPSIPAGVENSKDLSGKYFGAMLITLGELYNPIVDWFRTHPSPPVAIISDMFLGWTQQLACELGIHRVVFSPSGAMSLSAMYSLWRDLPKIEDPTNLKATICFSKMPNSPVLAWWQVSGLYRRYIERAPFSEFTKDIFRGNIASWGLVINSFTELEGDYLDYLANELGHDRVWDVGPLHFLDGEKSGLMDRGGPSSVSADDILTWLDTCGDNKVVYACFGSQAVLNNRQMEGLALGLEKSGARFIWSIKEPTNEHVEGDHWALPPGFEDRVAGTGRGLIIRGWSPQVMILSHRAVGAFLTHCGWNSILEGLVAGVSMLAWPMAADQFLNSILLVNELKVAVKVCEGAESVPDSTELARAVTLSVSENWAARERVTELRRAAVEAIKPGGSSAKNLDALVKHLSEFNLQEK</sequence>
<dbReference type="SUPFAM" id="SSF53756">
    <property type="entry name" value="UDP-Glycosyltransferase/glycogen phosphorylase"/>
    <property type="match status" value="1"/>
</dbReference>
<comment type="similarity">
    <text evidence="1">Belongs to the UDP-glycosyltransferase family.</text>
</comment>
<dbReference type="EMBL" id="CP126664">
    <property type="protein sequence ID" value="WKA08258.1"/>
    <property type="molecule type" value="Genomic_DNA"/>
</dbReference>
<dbReference type="Gene3D" id="3.40.50.2000">
    <property type="entry name" value="Glycogen Phosphorylase B"/>
    <property type="match status" value="2"/>
</dbReference>
<organism evidence="4 5">
    <name type="scientific">Vitis vinifera</name>
    <name type="common">Grape</name>
    <dbReference type="NCBI Taxonomy" id="29760"/>
    <lineage>
        <taxon>Eukaryota</taxon>
        <taxon>Viridiplantae</taxon>
        <taxon>Streptophyta</taxon>
        <taxon>Embryophyta</taxon>
        <taxon>Tracheophyta</taxon>
        <taxon>Spermatophyta</taxon>
        <taxon>Magnoliopsida</taxon>
        <taxon>eudicotyledons</taxon>
        <taxon>Gunneridae</taxon>
        <taxon>Pentapetalae</taxon>
        <taxon>rosids</taxon>
        <taxon>Vitales</taxon>
        <taxon>Vitaceae</taxon>
        <taxon>Viteae</taxon>
        <taxon>Vitis</taxon>
    </lineage>
</organism>
<reference evidence="4 5" key="1">
    <citation type="journal article" date="2023" name="Hortic Res">
        <title>The complete reference genome for grapevine (Vitis vinifera L.) genetics and breeding.</title>
        <authorList>
            <person name="Shi X."/>
            <person name="Cao S."/>
            <person name="Wang X."/>
            <person name="Huang S."/>
            <person name="Wang Y."/>
            <person name="Liu Z."/>
            <person name="Liu W."/>
            <person name="Leng X."/>
            <person name="Peng Y."/>
            <person name="Wang N."/>
            <person name="Wang Y."/>
            <person name="Ma Z."/>
            <person name="Xu X."/>
            <person name="Zhang F."/>
            <person name="Xue H."/>
            <person name="Zhong H."/>
            <person name="Wang Y."/>
            <person name="Zhang K."/>
            <person name="Velt A."/>
            <person name="Avia K."/>
            <person name="Holtgrawe D."/>
            <person name="Grimplet J."/>
            <person name="Matus J.T."/>
            <person name="Ware D."/>
            <person name="Wu X."/>
            <person name="Wang H."/>
            <person name="Liu C."/>
            <person name="Fang Y."/>
            <person name="Rustenholz C."/>
            <person name="Cheng Z."/>
            <person name="Xiao H."/>
            <person name="Zhou Y."/>
        </authorList>
    </citation>
    <scope>NUCLEOTIDE SEQUENCE [LARGE SCALE GENOMIC DNA]</scope>
    <source>
        <strain evidence="5">cv. Pinot noir / PN40024</strain>
        <tissue evidence="4">Leaf</tissue>
    </source>
</reference>
<evidence type="ECO:0000256" key="2">
    <source>
        <dbReference type="ARBA" id="ARBA00022676"/>
    </source>
</evidence>
<keyword evidence="5" id="KW-1185">Reference proteome</keyword>
<name>A0ABY9DKJ5_VITVI</name>
<dbReference type="PANTHER" id="PTHR48047:SF8">
    <property type="entry name" value="FLAVONOL 3-O-GLUCOSYLTRANSFERASE UGT89B1"/>
    <property type="match status" value="1"/>
</dbReference>
<dbReference type="InterPro" id="IPR002213">
    <property type="entry name" value="UDP_glucos_trans"/>
</dbReference>
<keyword evidence="2" id="KW-0328">Glycosyltransferase</keyword>
<evidence type="ECO:0000256" key="1">
    <source>
        <dbReference type="ARBA" id="ARBA00009995"/>
    </source>
</evidence>
<evidence type="ECO:0000256" key="3">
    <source>
        <dbReference type="ARBA" id="ARBA00022679"/>
    </source>
</evidence>
<gene>
    <name evidence="4" type="ORF">VitviT2T_025996</name>
</gene>
<dbReference type="Proteomes" id="UP001227230">
    <property type="component" value="Chromosome 17"/>
</dbReference>
<protein>
    <recommendedName>
        <fullName evidence="6">UDP-glycosyltransferase 89B2</fullName>
    </recommendedName>
</protein>